<reference evidence="1 2" key="1">
    <citation type="journal article" date="2023" name="Plants (Basel)">
        <title>Bridging the Gap: Combining Genomics and Transcriptomics Approaches to Understand Stylosanthes scabra, an Orphan Legume from the Brazilian Caatinga.</title>
        <authorList>
            <person name="Ferreira-Neto J.R.C."/>
            <person name="da Silva M.D."/>
            <person name="Binneck E."/>
            <person name="de Melo N.F."/>
            <person name="da Silva R.H."/>
            <person name="de Melo A.L.T.M."/>
            <person name="Pandolfi V."/>
            <person name="Bustamante F.O."/>
            <person name="Brasileiro-Vidal A.C."/>
            <person name="Benko-Iseppon A.M."/>
        </authorList>
    </citation>
    <scope>NUCLEOTIDE SEQUENCE [LARGE SCALE GENOMIC DNA]</scope>
    <source>
        <tissue evidence="1">Leaves</tissue>
    </source>
</reference>
<evidence type="ECO:0000313" key="2">
    <source>
        <dbReference type="Proteomes" id="UP001341840"/>
    </source>
</evidence>
<accession>A0ABU6SHT4</accession>
<evidence type="ECO:0000313" key="1">
    <source>
        <dbReference type="EMBL" id="MED6135368.1"/>
    </source>
</evidence>
<keyword evidence="2" id="KW-1185">Reference proteome</keyword>
<organism evidence="1 2">
    <name type="scientific">Stylosanthes scabra</name>
    <dbReference type="NCBI Taxonomy" id="79078"/>
    <lineage>
        <taxon>Eukaryota</taxon>
        <taxon>Viridiplantae</taxon>
        <taxon>Streptophyta</taxon>
        <taxon>Embryophyta</taxon>
        <taxon>Tracheophyta</taxon>
        <taxon>Spermatophyta</taxon>
        <taxon>Magnoliopsida</taxon>
        <taxon>eudicotyledons</taxon>
        <taxon>Gunneridae</taxon>
        <taxon>Pentapetalae</taxon>
        <taxon>rosids</taxon>
        <taxon>fabids</taxon>
        <taxon>Fabales</taxon>
        <taxon>Fabaceae</taxon>
        <taxon>Papilionoideae</taxon>
        <taxon>50 kb inversion clade</taxon>
        <taxon>dalbergioids sensu lato</taxon>
        <taxon>Dalbergieae</taxon>
        <taxon>Pterocarpus clade</taxon>
        <taxon>Stylosanthes</taxon>
    </lineage>
</organism>
<name>A0ABU6SHT4_9FABA</name>
<proteinExistence type="predicted"/>
<dbReference type="EMBL" id="JASCZI010060697">
    <property type="protein sequence ID" value="MED6135368.1"/>
    <property type="molecule type" value="Genomic_DNA"/>
</dbReference>
<gene>
    <name evidence="1" type="ORF">PIB30_045817</name>
</gene>
<sequence length="108" mass="12337">MTSEVFDVCYDQGAMAICMTWLSLCPKSVKLGNSDAASKHVRLIRQRFGYLFTGNSDPNNRWVSRIPQANIIKWLECEDFKEKEFKKEGTVVNDECINIGTDKSNPEQ</sequence>
<protein>
    <submittedName>
        <fullName evidence="1">Uncharacterized protein</fullName>
    </submittedName>
</protein>
<dbReference type="Proteomes" id="UP001341840">
    <property type="component" value="Unassembled WGS sequence"/>
</dbReference>
<comment type="caution">
    <text evidence="1">The sequence shown here is derived from an EMBL/GenBank/DDBJ whole genome shotgun (WGS) entry which is preliminary data.</text>
</comment>